<dbReference type="EMBL" id="CP011389">
    <property type="protein sequence ID" value="AKH15856.1"/>
    <property type="molecule type" value="Genomic_DNA"/>
</dbReference>
<feature type="signal peptide" evidence="1">
    <location>
        <begin position="1"/>
        <end position="20"/>
    </location>
</feature>
<dbReference type="OrthoDB" id="74090at2"/>
<dbReference type="PATRIC" id="fig|1309411.5.peg.206"/>
<protein>
    <recommendedName>
        <fullName evidence="4">Carboxypeptidase regulatory-like domain-containing protein</fullName>
    </recommendedName>
</protein>
<organism evidence="2 3">
    <name type="scientific">Deinococcus soli</name>
    <name type="common">ex Cha et al. 2016</name>
    <dbReference type="NCBI Taxonomy" id="1309411"/>
    <lineage>
        <taxon>Bacteria</taxon>
        <taxon>Thermotogati</taxon>
        <taxon>Deinococcota</taxon>
        <taxon>Deinococci</taxon>
        <taxon>Deinococcales</taxon>
        <taxon>Deinococcaceae</taxon>
        <taxon>Deinococcus</taxon>
    </lineage>
</organism>
<accession>A0A0F7JIK9</accession>
<feature type="chain" id="PRO_5002517347" description="Carboxypeptidase regulatory-like domain-containing protein" evidence="1">
    <location>
        <begin position="21"/>
        <end position="190"/>
    </location>
</feature>
<evidence type="ECO:0008006" key="4">
    <source>
        <dbReference type="Google" id="ProtNLM"/>
    </source>
</evidence>
<dbReference type="AlphaFoldDB" id="A0A0F7JIK9"/>
<sequence>MKTFTLATSLVLLAAGAADALTVRGSVAGGNLPPDLRVAGVVVTPFGQVVQEVSSVPVEKGQFSLELPATAPTARAQVALTPQNVNWPGVIDPVQVSGQAQVAELKLFTYRDQNNNGRRDENEQLREVMADVRGANLFVVWVNTDVNVTASKGFQAGLKRGWNAFLVDVGRAVNVQPFADTTVVTVRLGR</sequence>
<keyword evidence="3" id="KW-1185">Reference proteome</keyword>
<gene>
    <name evidence="2" type="ORF">SY84_01015</name>
</gene>
<keyword evidence="1" id="KW-0732">Signal</keyword>
<evidence type="ECO:0000256" key="1">
    <source>
        <dbReference type="SAM" id="SignalP"/>
    </source>
</evidence>
<evidence type="ECO:0000313" key="2">
    <source>
        <dbReference type="EMBL" id="AKH15856.1"/>
    </source>
</evidence>
<dbReference type="KEGG" id="dch:SY84_01015"/>
<proteinExistence type="predicted"/>
<dbReference type="RefSeq" id="WP_046842432.1">
    <property type="nucleotide sequence ID" value="NZ_CP011389.1"/>
</dbReference>
<reference evidence="2 3" key="1">
    <citation type="submission" date="2015-01" db="EMBL/GenBank/DDBJ databases">
        <title>Deinococcus soli/N5/whole genome sequencing.</title>
        <authorList>
            <person name="Kim M.K."/>
            <person name="Srinivasan S."/>
            <person name="Lee J.-J."/>
        </authorList>
    </citation>
    <scope>NUCLEOTIDE SEQUENCE [LARGE SCALE GENOMIC DNA]</scope>
    <source>
        <strain evidence="2 3">N5</strain>
    </source>
</reference>
<evidence type="ECO:0000313" key="3">
    <source>
        <dbReference type="Proteomes" id="UP000034024"/>
    </source>
</evidence>
<dbReference type="Proteomes" id="UP000034024">
    <property type="component" value="Chromosome"/>
</dbReference>
<name>A0A0F7JIK9_9DEIO</name>